<dbReference type="Pfam" id="PF04313">
    <property type="entry name" value="HSDR_N"/>
    <property type="match status" value="1"/>
</dbReference>
<evidence type="ECO:0000313" key="2">
    <source>
        <dbReference type="EMBL" id="MBC1491496.1"/>
    </source>
</evidence>
<keyword evidence="2" id="KW-0540">Nuclease</keyword>
<sequence>MEQDKFTANVKVLGERIAQLKESIVTEEATKTSLIMPFFQLLGYDVFNPLEFTPEFIADVGIKKGEKVDYAILADGKPILLIEAKSINEQLKKHDSQLFRYFGTTTAKFGILTNGDEYRIYTDLEEPNKMDPTPFFTFKLTDVQDTQISEIIKFHKDNFDIDAISKTASDLKYLGHIKKFIGQEIENPSEDFVKFVISEIYGGMKTKAVIDKFTPVVKRGFRQYISEQVNNKLSAALNNSVTSSVEDEEFLEELIKEDSIETTSEELEAFTTVKLLLKNSIDTSRIYFRDNRSYFNIILDDSIRKWILRLYINNSRKYITLNDDEKTTIDITEVLDIYNYADKIIPICRKLQIIQEKL</sequence>
<dbReference type="GO" id="GO:0005524">
    <property type="term" value="F:ATP binding"/>
    <property type="evidence" value="ECO:0007669"/>
    <property type="project" value="UniProtKB-KW"/>
</dbReference>
<proteinExistence type="predicted"/>
<dbReference type="GO" id="GO:0009307">
    <property type="term" value="P:DNA restriction-modification system"/>
    <property type="evidence" value="ECO:0007669"/>
    <property type="project" value="UniProtKB-KW"/>
</dbReference>
<evidence type="ECO:0000313" key="3">
    <source>
        <dbReference type="Proteomes" id="UP000533953"/>
    </source>
</evidence>
<dbReference type="PIRSF" id="PIRSF035009">
    <property type="entry name" value="UCP035009_HSDR_N"/>
    <property type="match status" value="1"/>
</dbReference>
<gene>
    <name evidence="2" type="ORF">HCI99_06625</name>
</gene>
<dbReference type="InterPro" id="IPR017035">
    <property type="entry name" value="UCP035009_HsdR_All3000-type"/>
</dbReference>
<feature type="domain" description="Restriction endonuclease type I HsdR N-terminal" evidence="1">
    <location>
        <begin position="64"/>
        <end position="128"/>
    </location>
</feature>
<dbReference type="GO" id="GO:0009035">
    <property type="term" value="F:type I site-specific deoxyribonuclease activity"/>
    <property type="evidence" value="ECO:0007669"/>
    <property type="project" value="UniProtKB-EC"/>
</dbReference>
<keyword evidence="2" id="KW-0255">Endonuclease</keyword>
<dbReference type="GO" id="GO:0003677">
    <property type="term" value="F:DNA binding"/>
    <property type="evidence" value="ECO:0007669"/>
    <property type="project" value="UniProtKB-KW"/>
</dbReference>
<keyword evidence="2" id="KW-0378">Hydrolase</keyword>
<dbReference type="InterPro" id="IPR007409">
    <property type="entry name" value="Restrct_endonuc_type1_HsdR_N"/>
</dbReference>
<dbReference type="Proteomes" id="UP000533953">
    <property type="component" value="Unassembled WGS sequence"/>
</dbReference>
<dbReference type="EMBL" id="JAASTX010000006">
    <property type="protein sequence ID" value="MBC1491496.1"/>
    <property type="molecule type" value="Genomic_DNA"/>
</dbReference>
<dbReference type="AlphaFoldDB" id="A0A7X0XC61"/>
<reference evidence="2 3" key="1">
    <citation type="submission" date="2020-03" db="EMBL/GenBank/DDBJ databases">
        <title>Soil Listeria distribution.</title>
        <authorList>
            <person name="Liao J."/>
            <person name="Wiedmann M."/>
        </authorList>
    </citation>
    <scope>NUCLEOTIDE SEQUENCE [LARGE SCALE GENOMIC DNA]</scope>
    <source>
        <strain evidence="2 3">FSL L7-1547</strain>
    </source>
</reference>
<name>A0A7X0XC61_9LIST</name>
<organism evidence="2 3">
    <name type="scientific">Listeria booriae</name>
    <dbReference type="NCBI Taxonomy" id="1552123"/>
    <lineage>
        <taxon>Bacteria</taxon>
        <taxon>Bacillati</taxon>
        <taxon>Bacillota</taxon>
        <taxon>Bacilli</taxon>
        <taxon>Bacillales</taxon>
        <taxon>Listeriaceae</taxon>
        <taxon>Listeria</taxon>
    </lineage>
</organism>
<comment type="caution">
    <text evidence="2">The sequence shown here is derived from an EMBL/GenBank/DDBJ whole genome shotgun (WGS) entry which is preliminary data.</text>
</comment>
<accession>A0A7X0XC61</accession>
<evidence type="ECO:0000259" key="1">
    <source>
        <dbReference type="Pfam" id="PF04313"/>
    </source>
</evidence>
<protein>
    <submittedName>
        <fullName evidence="2">Endonuclease</fullName>
    </submittedName>
</protein>
<dbReference type="RefSeq" id="WP_185401702.1">
    <property type="nucleotide sequence ID" value="NZ_JAASTX010000006.1"/>
</dbReference>
<dbReference type="Gene3D" id="3.90.1570.30">
    <property type="match status" value="1"/>
</dbReference>